<reference evidence="8" key="1">
    <citation type="submission" date="2013-04" db="EMBL/GenBank/DDBJ databases">
        <authorList>
            <person name="Qu J."/>
            <person name="Murali S.C."/>
            <person name="Bandaranaike D."/>
            <person name="Bellair M."/>
            <person name="Blankenburg K."/>
            <person name="Chao H."/>
            <person name="Dinh H."/>
            <person name="Doddapaneni H."/>
            <person name="Downs B."/>
            <person name="Dugan-Rocha S."/>
            <person name="Elkadiri S."/>
            <person name="Gnanaolivu R.D."/>
            <person name="Hernandez B."/>
            <person name="Javaid M."/>
            <person name="Jayaseelan J.C."/>
            <person name="Lee S."/>
            <person name="Li M."/>
            <person name="Ming W."/>
            <person name="Munidasa M."/>
            <person name="Muniz J."/>
            <person name="Nguyen L."/>
            <person name="Ongeri F."/>
            <person name="Osuji N."/>
            <person name="Pu L.-L."/>
            <person name="Puazo M."/>
            <person name="Qu C."/>
            <person name="Quiroz J."/>
            <person name="Raj R."/>
            <person name="Weissenberger G."/>
            <person name="Xin Y."/>
            <person name="Zou X."/>
            <person name="Han Y."/>
            <person name="Richards S."/>
            <person name="Worley K."/>
            <person name="Muzny D."/>
            <person name="Gibbs R."/>
        </authorList>
    </citation>
    <scope>NUCLEOTIDE SEQUENCE</scope>
    <source>
        <strain evidence="8">Sampled in the wild</strain>
    </source>
</reference>
<dbReference type="OrthoDB" id="30881at2759"/>
<dbReference type="PANTHER" id="PTHR13353">
    <property type="entry name" value="TRANSMEMBRANE PROTEIN 19"/>
    <property type="match status" value="1"/>
</dbReference>
<feature type="transmembrane region" description="Helical" evidence="7">
    <location>
        <begin position="38"/>
        <end position="62"/>
    </location>
</feature>
<feature type="transmembrane region" description="Helical" evidence="7">
    <location>
        <begin position="82"/>
        <end position="99"/>
    </location>
</feature>
<name>A0A8K0KGI5_LADFU</name>
<sequence length="392" mass="42643">MSQHYTLVTPLPKKTKEEDKMIVKDDKKRTESDSEISFMLPLLISAVALPLSLFMWIGNIAWSSLMSNGQGLGSEDTIIPPTRWLTAIVIPLIMTVWGLKKRSLSRSGAALGIIVGFILTLCNYSFLACLFTFFFTSSKATKFRSEAKKKFEEDFKEGGQRNWVQVLCNGGMAVQLGILYLIDTGCGERPIDFVRDYRASCVSSRILIPRTYAVVQELNLVLNHNSFALSLSLGVFAACNGDTWASELGSVIGTAEPVLITTWQKVPKGTNGGITPWGVFLSFIGGLMVGAAYYLTVLYAIDAATLASCPSQWPLLFLGGIAGLFGSLLDSLLGATLQFSGLDKERGCIVERSGKGVKHISGISLLDNHSVNLVSSVVMGLLTPKLAYFLWP</sequence>
<dbReference type="EMBL" id="KZ308818">
    <property type="protein sequence ID" value="KAG8234490.1"/>
    <property type="molecule type" value="Genomic_DNA"/>
</dbReference>
<dbReference type="Proteomes" id="UP000792457">
    <property type="component" value="Unassembled WGS sequence"/>
</dbReference>
<evidence type="ECO:0000256" key="4">
    <source>
        <dbReference type="ARBA" id="ARBA00022692"/>
    </source>
</evidence>
<evidence type="ECO:0000256" key="1">
    <source>
        <dbReference type="ARBA" id="ARBA00004141"/>
    </source>
</evidence>
<dbReference type="GO" id="GO:0016020">
    <property type="term" value="C:membrane"/>
    <property type="evidence" value="ECO:0007669"/>
    <property type="project" value="UniProtKB-SubCell"/>
</dbReference>
<feature type="transmembrane region" description="Helical" evidence="7">
    <location>
        <begin position="277"/>
        <end position="301"/>
    </location>
</feature>
<gene>
    <name evidence="8" type="ORF">J437_LFUL014610</name>
</gene>
<evidence type="ECO:0000256" key="6">
    <source>
        <dbReference type="ARBA" id="ARBA00023136"/>
    </source>
</evidence>
<dbReference type="PANTHER" id="PTHR13353:SF5">
    <property type="entry name" value="TRANSMEMBRANE PROTEIN 19"/>
    <property type="match status" value="1"/>
</dbReference>
<dbReference type="InterPro" id="IPR002794">
    <property type="entry name" value="DUF92_TMEM19"/>
</dbReference>
<feature type="transmembrane region" description="Helical" evidence="7">
    <location>
        <begin position="313"/>
        <end position="337"/>
    </location>
</feature>
<comment type="similarity">
    <text evidence="2">Belongs to the TMEM19 family.</text>
</comment>
<evidence type="ECO:0000313" key="9">
    <source>
        <dbReference type="Proteomes" id="UP000792457"/>
    </source>
</evidence>
<feature type="transmembrane region" description="Helical" evidence="7">
    <location>
        <begin position="111"/>
        <end position="135"/>
    </location>
</feature>
<organism evidence="8 9">
    <name type="scientific">Ladona fulva</name>
    <name type="common">Scarce chaser dragonfly</name>
    <name type="synonym">Libellula fulva</name>
    <dbReference type="NCBI Taxonomy" id="123851"/>
    <lineage>
        <taxon>Eukaryota</taxon>
        <taxon>Metazoa</taxon>
        <taxon>Ecdysozoa</taxon>
        <taxon>Arthropoda</taxon>
        <taxon>Hexapoda</taxon>
        <taxon>Insecta</taxon>
        <taxon>Pterygota</taxon>
        <taxon>Palaeoptera</taxon>
        <taxon>Odonata</taxon>
        <taxon>Epiprocta</taxon>
        <taxon>Anisoptera</taxon>
        <taxon>Libelluloidea</taxon>
        <taxon>Libellulidae</taxon>
        <taxon>Ladona</taxon>
    </lineage>
</organism>
<keyword evidence="6 7" id="KW-0472">Membrane</keyword>
<evidence type="ECO:0000256" key="2">
    <source>
        <dbReference type="ARBA" id="ARBA00009012"/>
    </source>
</evidence>
<comment type="caution">
    <text evidence="8">The sequence shown here is derived from an EMBL/GenBank/DDBJ whole genome shotgun (WGS) entry which is preliminary data.</text>
</comment>
<protein>
    <recommendedName>
        <fullName evidence="3">Transmembrane protein 19</fullName>
    </recommendedName>
</protein>
<keyword evidence="9" id="KW-1185">Reference proteome</keyword>
<proteinExistence type="inferred from homology"/>
<accession>A0A8K0KGI5</accession>
<dbReference type="AlphaFoldDB" id="A0A8K0KGI5"/>
<evidence type="ECO:0000256" key="5">
    <source>
        <dbReference type="ARBA" id="ARBA00022989"/>
    </source>
</evidence>
<comment type="subcellular location">
    <subcellularLocation>
        <location evidence="1">Membrane</location>
        <topology evidence="1">Multi-pass membrane protein</topology>
    </subcellularLocation>
</comment>
<keyword evidence="4 7" id="KW-0812">Transmembrane</keyword>
<dbReference type="Pfam" id="PF01940">
    <property type="entry name" value="DUF92"/>
    <property type="match status" value="1"/>
</dbReference>
<reference evidence="8" key="2">
    <citation type="submission" date="2017-10" db="EMBL/GenBank/DDBJ databases">
        <title>Ladona fulva Genome sequencing and assembly.</title>
        <authorList>
            <person name="Murali S."/>
            <person name="Richards S."/>
            <person name="Bandaranaike D."/>
            <person name="Bellair M."/>
            <person name="Blankenburg K."/>
            <person name="Chao H."/>
            <person name="Dinh H."/>
            <person name="Doddapaneni H."/>
            <person name="Dugan-Rocha S."/>
            <person name="Elkadiri S."/>
            <person name="Gnanaolivu R."/>
            <person name="Hernandez B."/>
            <person name="Skinner E."/>
            <person name="Javaid M."/>
            <person name="Lee S."/>
            <person name="Li M."/>
            <person name="Ming W."/>
            <person name="Munidasa M."/>
            <person name="Muniz J."/>
            <person name="Nguyen L."/>
            <person name="Hughes D."/>
            <person name="Osuji N."/>
            <person name="Pu L.-L."/>
            <person name="Puazo M."/>
            <person name="Qu C."/>
            <person name="Quiroz J."/>
            <person name="Raj R."/>
            <person name="Weissenberger G."/>
            <person name="Xin Y."/>
            <person name="Zou X."/>
            <person name="Han Y."/>
            <person name="Worley K."/>
            <person name="Muzny D."/>
            <person name="Gibbs R."/>
        </authorList>
    </citation>
    <scope>NUCLEOTIDE SEQUENCE</scope>
    <source>
        <strain evidence="8">Sampled in the wild</strain>
    </source>
</reference>
<evidence type="ECO:0000256" key="7">
    <source>
        <dbReference type="SAM" id="Phobius"/>
    </source>
</evidence>
<evidence type="ECO:0000313" key="8">
    <source>
        <dbReference type="EMBL" id="KAG8234490.1"/>
    </source>
</evidence>
<keyword evidence="5 7" id="KW-1133">Transmembrane helix</keyword>
<feature type="transmembrane region" description="Helical" evidence="7">
    <location>
        <begin position="163"/>
        <end position="182"/>
    </location>
</feature>
<evidence type="ECO:0000256" key="3">
    <source>
        <dbReference type="ARBA" id="ARBA00014258"/>
    </source>
</evidence>